<dbReference type="SUPFAM" id="SSF48452">
    <property type="entry name" value="TPR-like"/>
    <property type="match status" value="2"/>
</dbReference>
<evidence type="ECO:0000256" key="1">
    <source>
        <dbReference type="ARBA" id="ARBA00022737"/>
    </source>
</evidence>
<dbReference type="PANTHER" id="PTHR45586">
    <property type="entry name" value="TPR REPEAT-CONTAINING PROTEIN PA4667"/>
    <property type="match status" value="1"/>
</dbReference>
<dbReference type="AlphaFoldDB" id="A4G917"/>
<dbReference type="Pfam" id="PF14559">
    <property type="entry name" value="TPR_19"/>
    <property type="match status" value="1"/>
</dbReference>
<keyword evidence="2 3" id="KW-0802">TPR repeat</keyword>
<evidence type="ECO:0000313" key="6">
    <source>
        <dbReference type="Proteomes" id="UP000006697"/>
    </source>
</evidence>
<keyword evidence="1" id="KW-0677">Repeat</keyword>
<evidence type="ECO:0000256" key="3">
    <source>
        <dbReference type="PROSITE-ProRule" id="PRU00339"/>
    </source>
</evidence>
<dbReference type="STRING" id="204773.HEAR2890"/>
<sequence length="602" mass="67647">MKNALVIVTLSVLFSTGADLRAEPLVPAYAAQPPQFIAKEGQKPPAASQPVNKKQASEDKTDDPLPSVDLTEDLLFKLLRAELAYQRGDWQLAYVTMLVSAQETRDPRLARRAAEIALSVKQTGEALSAVRLWRELAPHSDEANQFYLGLVVLGENLAEAKPIFTERLQEVRPQARGLLILQIQRLLVRTKDKNAAFTLLEELTAPYQNLVETHIALSQGAFAKNDLARSRMESKKALEIKPDLEIAVLMLAQATPNSVDALRTLTAFLDKNPKSRDVRIAYAKTLIDDKQLEQARKQFEILLKDQPDDLTILYATGILAAQMNDREGAEKYLTTYLQKLEDNPDEERDPVQALLILSQISEDRKDFPAALKWLAQVEPGPAYLDAQIRSAQIMASAGDLNGARNLLNHLKPEGQREQIQVIVADAQLLRDANRIPEALAILSKGLERFPEDTGLLYDYAMLAEKAGRFDLMENSLRKIMKLAPSNQHAYNALGYSFAERNIHLQEAYALIDKASKLAPEDPFIMDSMGWVYFRLGKLREAEDFLRRAYAIRPDVEIGVHLGEVLWVKGEKEAAQQLWREANQKDPQSDMLKNTLARLRTKL</sequence>
<reference evidence="5 6" key="1">
    <citation type="journal article" date="2007" name="PLoS Genet.">
        <title>A tale of two oxidation states: bacterial colonization of arsenic-rich environments.</title>
        <authorList>
            <person name="Muller D."/>
            <person name="Medigue C."/>
            <person name="Koechler S."/>
            <person name="Barbe V."/>
            <person name="Barakat M."/>
            <person name="Talla E."/>
            <person name="Bonnefoy V."/>
            <person name="Krin E."/>
            <person name="Arsene-Ploetze F."/>
            <person name="Carapito C."/>
            <person name="Chandler M."/>
            <person name="Cournoyer B."/>
            <person name="Cruveiller S."/>
            <person name="Dossat C."/>
            <person name="Duval S."/>
            <person name="Heymann M."/>
            <person name="Leize E."/>
            <person name="Lieutaud A."/>
            <person name="Lievremont D."/>
            <person name="Makita Y."/>
            <person name="Mangenot S."/>
            <person name="Nitschke W."/>
            <person name="Ortet P."/>
            <person name="Perdrial N."/>
            <person name="Schoepp B."/>
            <person name="Siguier N."/>
            <person name="Simeonova D.D."/>
            <person name="Rouy Z."/>
            <person name="Segurens B."/>
            <person name="Turlin E."/>
            <person name="Vallenet D."/>
            <person name="Van Dorsselaer A."/>
            <person name="Weiss S."/>
            <person name="Weissenbach J."/>
            <person name="Lett M.C."/>
            <person name="Danchin A."/>
            <person name="Bertin P.N."/>
        </authorList>
    </citation>
    <scope>NUCLEOTIDE SEQUENCE [LARGE SCALE GENOMIC DNA]</scope>
    <source>
        <strain evidence="6">ULPAs1</strain>
    </source>
</reference>
<dbReference type="SMART" id="SM00028">
    <property type="entry name" value="TPR"/>
    <property type="match status" value="4"/>
</dbReference>
<dbReference type="PANTHER" id="PTHR45586:SF1">
    <property type="entry name" value="LIPOPOLYSACCHARIDE ASSEMBLY PROTEIN B"/>
    <property type="match status" value="1"/>
</dbReference>
<evidence type="ECO:0008006" key="7">
    <source>
        <dbReference type="Google" id="ProtNLM"/>
    </source>
</evidence>
<dbReference type="PROSITE" id="PS50005">
    <property type="entry name" value="TPR"/>
    <property type="match status" value="1"/>
</dbReference>
<evidence type="ECO:0000256" key="2">
    <source>
        <dbReference type="ARBA" id="ARBA00022803"/>
    </source>
</evidence>
<accession>A4G917</accession>
<dbReference type="InterPro" id="IPR051012">
    <property type="entry name" value="CellSynth/LPSAsmb/PSIAsmb"/>
</dbReference>
<feature type="region of interest" description="Disordered" evidence="4">
    <location>
        <begin position="40"/>
        <end position="65"/>
    </location>
</feature>
<dbReference type="Gene3D" id="1.25.40.10">
    <property type="entry name" value="Tetratricopeptide repeat domain"/>
    <property type="match status" value="2"/>
</dbReference>
<dbReference type="HOGENOM" id="CLU_007251_4_0_4"/>
<dbReference type="Pfam" id="PF13432">
    <property type="entry name" value="TPR_16"/>
    <property type="match status" value="1"/>
</dbReference>
<proteinExistence type="predicted"/>
<dbReference type="EMBL" id="CU207211">
    <property type="protein sequence ID" value="CAL63004.1"/>
    <property type="molecule type" value="Genomic_DNA"/>
</dbReference>
<feature type="repeat" description="TPR" evidence="3">
    <location>
        <begin position="522"/>
        <end position="555"/>
    </location>
</feature>
<name>A4G917_HERAR</name>
<organism evidence="5 6">
    <name type="scientific">Herminiimonas arsenicoxydans</name>
    <dbReference type="NCBI Taxonomy" id="204773"/>
    <lineage>
        <taxon>Bacteria</taxon>
        <taxon>Pseudomonadati</taxon>
        <taxon>Pseudomonadota</taxon>
        <taxon>Betaproteobacteria</taxon>
        <taxon>Burkholderiales</taxon>
        <taxon>Oxalobacteraceae</taxon>
        <taxon>Herminiimonas</taxon>
    </lineage>
</organism>
<evidence type="ECO:0000256" key="4">
    <source>
        <dbReference type="SAM" id="MobiDB-lite"/>
    </source>
</evidence>
<dbReference type="InterPro" id="IPR011990">
    <property type="entry name" value="TPR-like_helical_dom_sf"/>
</dbReference>
<dbReference type="InterPro" id="IPR019734">
    <property type="entry name" value="TPR_rpt"/>
</dbReference>
<dbReference type="OrthoDB" id="9766710at2"/>
<keyword evidence="6" id="KW-1185">Reference proteome</keyword>
<dbReference type="Proteomes" id="UP000006697">
    <property type="component" value="Chromosome"/>
</dbReference>
<dbReference type="eggNOG" id="COG0457">
    <property type="taxonomic scope" value="Bacteria"/>
</dbReference>
<evidence type="ECO:0000313" key="5">
    <source>
        <dbReference type="EMBL" id="CAL63004.1"/>
    </source>
</evidence>
<dbReference type="Pfam" id="PF13181">
    <property type="entry name" value="TPR_8"/>
    <property type="match status" value="1"/>
</dbReference>
<protein>
    <recommendedName>
        <fullName evidence="7">Tetratricopeptide repeat protein</fullName>
    </recommendedName>
</protein>
<dbReference type="KEGG" id="har:HEAR2890"/>
<gene>
    <name evidence="5" type="ordered locus">HEAR2890</name>
</gene>